<organism evidence="1 2">
    <name type="scientific">Pseudoalteromonas ulvae</name>
    <dbReference type="NCBI Taxonomy" id="107327"/>
    <lineage>
        <taxon>Bacteria</taxon>
        <taxon>Pseudomonadati</taxon>
        <taxon>Pseudomonadota</taxon>
        <taxon>Gammaproteobacteria</taxon>
        <taxon>Alteromonadales</taxon>
        <taxon>Pseudoalteromonadaceae</taxon>
        <taxon>Pseudoalteromonas</taxon>
    </lineage>
</organism>
<dbReference type="InterPro" id="IPR007413">
    <property type="entry name" value="YcjX-like"/>
</dbReference>
<name>A0A244CS51_PSEDV</name>
<evidence type="ECO:0000313" key="2">
    <source>
        <dbReference type="Proteomes" id="UP000194841"/>
    </source>
</evidence>
<keyword evidence="2" id="KW-1185">Reference proteome</keyword>
<keyword evidence="1" id="KW-0378">Hydrolase</keyword>
<dbReference type="PANTHER" id="PTHR38605:SF1">
    <property type="entry name" value="ATPASE"/>
    <property type="match status" value="1"/>
</dbReference>
<dbReference type="RefSeq" id="WP_086743727.1">
    <property type="nucleotide sequence ID" value="NZ_MWPV01000002.1"/>
</dbReference>
<evidence type="ECO:0000313" key="1">
    <source>
        <dbReference type="EMBL" id="OUL58424.1"/>
    </source>
</evidence>
<dbReference type="PANTHER" id="PTHR38605">
    <property type="entry name" value="ATPASE-RELATED"/>
    <property type="match status" value="1"/>
</dbReference>
<dbReference type="Proteomes" id="UP000194841">
    <property type="component" value="Unassembled WGS sequence"/>
</dbReference>
<proteinExistence type="predicted"/>
<sequence length="466" mass="52961">MFSSLKNSATFKQYQLQAQQLLQRGLDQHIKLAVTGLSRSGKTAFITALVHHLTEQATKQNLPFFSVIQSERLIAAKTVPQSELDITTFPYRDGINSLKQGLWPSSTERINTLRIAIKYRPASGLRAQISETQTLLIDLIDYPGEWLMDLPMLELNFASWSWQQLELLNQSPRLQHAEAFLNHIAAIDWQGPVDEQQLTELATEYQGLLRKFKDELKLSVLQPGRMLMPGDLAGAPILAFFPLPEVTQAEEGSMYHHVKTRYQAYVKEVVQGFYQQHFSQFDRQIVLVDLLDALAQGHDVFNEQTQAINQLIRHFSYGKSNFIKRLFQPKIDKLLFAATKSDHLSAHHHKDLTLLLDSIISTAKNDLIFDGVKIDTMAMSSVSATTPVMVEQKGEKLSCIRGKEIASNQLMTYLPAQPPMRPLTVQEWPQHGFQFPAFYPDVGSNNGIRHIRLDHVMEFLLGDKLK</sequence>
<dbReference type="EMBL" id="MWPV01000002">
    <property type="protein sequence ID" value="OUL58424.1"/>
    <property type="molecule type" value="Genomic_DNA"/>
</dbReference>
<gene>
    <name evidence="1" type="ORF">B1199_08820</name>
</gene>
<dbReference type="PIRSF" id="PIRSF019381">
    <property type="entry name" value="YcjX"/>
    <property type="match status" value="1"/>
</dbReference>
<comment type="caution">
    <text evidence="1">The sequence shown here is derived from an EMBL/GenBank/DDBJ whole genome shotgun (WGS) entry which is preliminary data.</text>
</comment>
<protein>
    <submittedName>
        <fullName evidence="1">Nucleoside triphosphate hydrolase</fullName>
    </submittedName>
</protein>
<dbReference type="OrthoDB" id="9777645at2"/>
<accession>A0A244CS51</accession>
<reference evidence="1 2" key="1">
    <citation type="submission" date="2017-02" db="EMBL/GenBank/DDBJ databases">
        <title>Pseudoalteromonas ulvae TC14 Genome.</title>
        <authorList>
            <person name="Molmeret M."/>
        </authorList>
    </citation>
    <scope>NUCLEOTIDE SEQUENCE [LARGE SCALE GENOMIC DNA]</scope>
    <source>
        <strain evidence="1">TC14</strain>
    </source>
</reference>
<dbReference type="Pfam" id="PF04317">
    <property type="entry name" value="DUF463"/>
    <property type="match status" value="1"/>
</dbReference>
<dbReference type="GO" id="GO:0016787">
    <property type="term" value="F:hydrolase activity"/>
    <property type="evidence" value="ECO:0007669"/>
    <property type="project" value="UniProtKB-KW"/>
</dbReference>
<dbReference type="AlphaFoldDB" id="A0A244CS51"/>